<keyword evidence="2" id="KW-1185">Reference proteome</keyword>
<reference evidence="1" key="1">
    <citation type="submission" date="2022-06" db="EMBL/GenBank/DDBJ databases">
        <title>Uncovering the hologenomic basis of an extraordinary plant invasion.</title>
        <authorList>
            <person name="Bieker V.C."/>
            <person name="Martin M.D."/>
            <person name="Gilbert T."/>
            <person name="Hodgins K."/>
            <person name="Battlay P."/>
            <person name="Petersen B."/>
            <person name="Wilson J."/>
        </authorList>
    </citation>
    <scope>NUCLEOTIDE SEQUENCE</scope>
    <source>
        <strain evidence="1">AA19_3_7</strain>
        <tissue evidence="1">Leaf</tissue>
    </source>
</reference>
<accession>A0AAD5CT54</accession>
<dbReference type="InterPro" id="IPR025886">
    <property type="entry name" value="PP2-like"/>
</dbReference>
<dbReference type="AlphaFoldDB" id="A0AAD5CT54"/>
<protein>
    <submittedName>
        <fullName evidence="1">Uncharacterized protein</fullName>
    </submittedName>
</protein>
<evidence type="ECO:0000313" key="1">
    <source>
        <dbReference type="EMBL" id="KAI7746820.1"/>
    </source>
</evidence>
<dbReference type="Pfam" id="PF14299">
    <property type="entry name" value="PP2"/>
    <property type="match status" value="1"/>
</dbReference>
<evidence type="ECO:0000313" key="2">
    <source>
        <dbReference type="Proteomes" id="UP001206925"/>
    </source>
</evidence>
<organism evidence="1 2">
    <name type="scientific">Ambrosia artemisiifolia</name>
    <name type="common">Common ragweed</name>
    <dbReference type="NCBI Taxonomy" id="4212"/>
    <lineage>
        <taxon>Eukaryota</taxon>
        <taxon>Viridiplantae</taxon>
        <taxon>Streptophyta</taxon>
        <taxon>Embryophyta</taxon>
        <taxon>Tracheophyta</taxon>
        <taxon>Spermatophyta</taxon>
        <taxon>Magnoliopsida</taxon>
        <taxon>eudicotyledons</taxon>
        <taxon>Gunneridae</taxon>
        <taxon>Pentapetalae</taxon>
        <taxon>asterids</taxon>
        <taxon>campanulids</taxon>
        <taxon>Asterales</taxon>
        <taxon>Asteraceae</taxon>
        <taxon>Asteroideae</taxon>
        <taxon>Heliantheae alliance</taxon>
        <taxon>Heliantheae</taxon>
        <taxon>Ambrosia</taxon>
    </lineage>
</organism>
<gene>
    <name evidence="1" type="ORF">M8C21_000174</name>
</gene>
<proteinExistence type="predicted"/>
<sequence>MQFPKGVLVGDGNTWLSKLKNGKVCEVISATKCIYVDSLVHDDTQDSRFSNVINGGLHNGFTVKVRSQFLSLKTAYTISLVFKHNGTDHGTHMPFKFKLDEQTDYFNSCMAHVRDDGWLMTELCQFTSYKREHDLQIHFLPLFNITSSSIQYFLEGVEFRPVQYIT</sequence>
<name>A0AAD5CT54_AMBAR</name>
<dbReference type="Proteomes" id="UP001206925">
    <property type="component" value="Unassembled WGS sequence"/>
</dbReference>
<dbReference type="EMBL" id="JAMZMK010006892">
    <property type="protein sequence ID" value="KAI7746820.1"/>
    <property type="molecule type" value="Genomic_DNA"/>
</dbReference>
<comment type="caution">
    <text evidence="1">The sequence shown here is derived from an EMBL/GenBank/DDBJ whole genome shotgun (WGS) entry which is preliminary data.</text>
</comment>